<dbReference type="Pfam" id="PF25919">
    <property type="entry name" value="BSH_CusB"/>
    <property type="match status" value="1"/>
</dbReference>
<feature type="domain" description="CusB-like beta-barrel" evidence="8">
    <location>
        <begin position="336"/>
        <end position="412"/>
    </location>
</feature>
<dbReference type="AlphaFoldDB" id="A0A509ECG9"/>
<dbReference type="GO" id="GO:0030288">
    <property type="term" value="C:outer membrane-bounded periplasmic space"/>
    <property type="evidence" value="ECO:0007669"/>
    <property type="project" value="TreeGrafter"/>
</dbReference>
<proteinExistence type="inferred from homology"/>
<dbReference type="OrthoDB" id="9806939at2"/>
<organism evidence="10 11">
    <name type="scientific">Methylobacterium symbioticum</name>
    <dbReference type="NCBI Taxonomy" id="2584084"/>
    <lineage>
        <taxon>Bacteria</taxon>
        <taxon>Pseudomonadati</taxon>
        <taxon>Pseudomonadota</taxon>
        <taxon>Alphaproteobacteria</taxon>
        <taxon>Hyphomicrobiales</taxon>
        <taxon>Methylobacteriaceae</taxon>
        <taxon>Methylobacterium</taxon>
    </lineage>
</organism>
<accession>A0A509ECG9</accession>
<dbReference type="Gene3D" id="2.40.420.20">
    <property type="match status" value="1"/>
</dbReference>
<dbReference type="RefSeq" id="WP_142582669.1">
    <property type="nucleotide sequence ID" value="NZ_CABFPH010000018.1"/>
</dbReference>
<dbReference type="SUPFAM" id="SSF111369">
    <property type="entry name" value="HlyD-like secretion proteins"/>
    <property type="match status" value="1"/>
</dbReference>
<evidence type="ECO:0000259" key="9">
    <source>
        <dbReference type="Pfam" id="PF25975"/>
    </source>
</evidence>
<reference evidence="10 11" key="1">
    <citation type="submission" date="2019-06" db="EMBL/GenBank/DDBJ databases">
        <authorList>
            <person name="Rodrigo-Torres L."/>
            <person name="Arahal R. D."/>
            <person name="Lucena T."/>
        </authorList>
    </citation>
    <scope>NUCLEOTIDE SEQUENCE [LARGE SCALE GENOMIC DNA]</scope>
    <source>
        <strain evidence="10 11">SB0023/3</strain>
    </source>
</reference>
<evidence type="ECO:0000256" key="3">
    <source>
        <dbReference type="ARBA" id="ARBA00022729"/>
    </source>
</evidence>
<evidence type="ECO:0000259" key="7">
    <source>
        <dbReference type="Pfam" id="PF25919"/>
    </source>
</evidence>
<feature type="region of interest" description="Disordered" evidence="5">
    <location>
        <begin position="116"/>
        <end position="141"/>
    </location>
</feature>
<evidence type="ECO:0000313" key="10">
    <source>
        <dbReference type="EMBL" id="VUD71205.1"/>
    </source>
</evidence>
<dbReference type="GO" id="GO:0046914">
    <property type="term" value="F:transition metal ion binding"/>
    <property type="evidence" value="ECO:0007669"/>
    <property type="project" value="TreeGrafter"/>
</dbReference>
<name>A0A509ECG9_9HYPH</name>
<dbReference type="PANTHER" id="PTHR30097:SF15">
    <property type="entry name" value="CATION EFFLUX SYSTEM PROTEIN CUSB"/>
    <property type="match status" value="1"/>
</dbReference>
<feature type="signal peptide" evidence="6">
    <location>
        <begin position="1"/>
        <end position="18"/>
    </location>
</feature>
<keyword evidence="4" id="KW-0406">Ion transport</keyword>
<dbReference type="Proteomes" id="UP000410984">
    <property type="component" value="Unassembled WGS sequence"/>
</dbReference>
<dbReference type="PANTHER" id="PTHR30097">
    <property type="entry name" value="CATION EFFLUX SYSTEM PROTEIN CUSB"/>
    <property type="match status" value="1"/>
</dbReference>
<evidence type="ECO:0000256" key="5">
    <source>
        <dbReference type="SAM" id="MobiDB-lite"/>
    </source>
</evidence>
<dbReference type="FunFam" id="2.40.30.170:FF:000010">
    <property type="entry name" value="Efflux RND transporter periplasmic adaptor subunit"/>
    <property type="match status" value="1"/>
</dbReference>
<feature type="domain" description="CzcB-like C-terminal circularly permuted SH3-like" evidence="9">
    <location>
        <begin position="419"/>
        <end position="479"/>
    </location>
</feature>
<dbReference type="InterPro" id="IPR058649">
    <property type="entry name" value="CzcB_C"/>
</dbReference>
<evidence type="ECO:0000313" key="11">
    <source>
        <dbReference type="Proteomes" id="UP000410984"/>
    </source>
</evidence>
<dbReference type="Pfam" id="PF25975">
    <property type="entry name" value="CzcB_C"/>
    <property type="match status" value="1"/>
</dbReference>
<dbReference type="GO" id="GO:0022857">
    <property type="term" value="F:transmembrane transporter activity"/>
    <property type="evidence" value="ECO:0007669"/>
    <property type="project" value="InterPro"/>
</dbReference>
<dbReference type="EMBL" id="CABFPH010000018">
    <property type="protein sequence ID" value="VUD71205.1"/>
    <property type="molecule type" value="Genomic_DNA"/>
</dbReference>
<comment type="similarity">
    <text evidence="1">Belongs to the membrane fusion protein (MFP) (TC 8.A.1) family.</text>
</comment>
<dbReference type="InterPro" id="IPR058792">
    <property type="entry name" value="Beta-barrel_RND_2"/>
</dbReference>
<feature type="chain" id="PRO_5021211778" evidence="6">
    <location>
        <begin position="19"/>
        <end position="506"/>
    </location>
</feature>
<evidence type="ECO:0000256" key="4">
    <source>
        <dbReference type="ARBA" id="ARBA00023065"/>
    </source>
</evidence>
<dbReference type="NCBIfam" id="TIGR01730">
    <property type="entry name" value="RND_mfp"/>
    <property type="match status" value="1"/>
</dbReference>
<dbReference type="InterPro" id="IPR006143">
    <property type="entry name" value="RND_pump_MFP"/>
</dbReference>
<feature type="domain" description="CusB-like barrel-sandwich hybrid" evidence="7">
    <location>
        <begin position="222"/>
        <end position="331"/>
    </location>
</feature>
<dbReference type="GO" id="GO:0016020">
    <property type="term" value="C:membrane"/>
    <property type="evidence" value="ECO:0007669"/>
    <property type="project" value="InterPro"/>
</dbReference>
<dbReference type="GO" id="GO:0015679">
    <property type="term" value="P:plasma membrane copper ion transport"/>
    <property type="evidence" value="ECO:0007669"/>
    <property type="project" value="TreeGrafter"/>
</dbReference>
<keyword evidence="2" id="KW-0813">Transport</keyword>
<evidence type="ECO:0000256" key="2">
    <source>
        <dbReference type="ARBA" id="ARBA00022448"/>
    </source>
</evidence>
<dbReference type="Pfam" id="PF25954">
    <property type="entry name" value="Beta-barrel_RND_2"/>
    <property type="match status" value="1"/>
</dbReference>
<evidence type="ECO:0000256" key="1">
    <source>
        <dbReference type="ARBA" id="ARBA00009477"/>
    </source>
</evidence>
<sequence>MSRAAWAAGAFAALAAGAVGYGAGHGDVPVPALVDRARSEFVPALAERARMAFARWMPASKPGPQAPAAKTGPSSGPVVYYQDPDGKPVYSASPMVTADGREFRAVRASEDVRFDDDGEAMPADMAGHGAEASEAAKPGGDRRILYYRNPMGLPDTSPTPKKDSMGMDYIPVYAGEDESGVVTVSPGKVQRTGVRTELAERRVLSVPVRAPGSVEEDERRISVIAMRTDAFIEKVEPVTTGDHVHKGQPLLRLFAPEINAVAAQYLTSIGYEGGRRRLENLAIPPEVIDEIERTRKVPASITWSSPRDGVVVERNVSDGMKAKSGDVLFRIVDHTRVWVLADVTERDLAGVAEGQKATVRVRAFPDRAFTGTVTRIYPHLNMETRTARLRIELPNPDGTLRPSMYADVEIATGDDKPVVAVPDDAVIDTGERQVVLLDRGDGRFEPKAVKVGLRGRGYVEIREGVSAGDRVVTAANFLIDAESNLKAALQSLTAPKDDRQAAGAAP</sequence>
<protein>
    <submittedName>
        <fullName evidence="10">Cation efflux system protein CusB</fullName>
    </submittedName>
</protein>
<evidence type="ECO:0000259" key="8">
    <source>
        <dbReference type="Pfam" id="PF25954"/>
    </source>
</evidence>
<dbReference type="Gene3D" id="2.40.30.170">
    <property type="match status" value="1"/>
</dbReference>
<keyword evidence="11" id="KW-1185">Reference proteome</keyword>
<keyword evidence="3 6" id="KW-0732">Signal</keyword>
<gene>
    <name evidence="10" type="primary">cusB_1</name>
    <name evidence="10" type="ORF">MET9862_01782</name>
</gene>
<dbReference type="InterPro" id="IPR051909">
    <property type="entry name" value="MFP_Cation_Efflux"/>
</dbReference>
<dbReference type="FunFam" id="2.40.420.20:FF:000003">
    <property type="entry name" value="Cation efflux system protein cusB"/>
    <property type="match status" value="1"/>
</dbReference>
<dbReference type="InterPro" id="IPR058790">
    <property type="entry name" value="BSH_CusB"/>
</dbReference>
<evidence type="ECO:0000256" key="6">
    <source>
        <dbReference type="SAM" id="SignalP"/>
    </source>
</evidence>
<dbReference type="GO" id="GO:0060003">
    <property type="term" value="P:copper ion export"/>
    <property type="evidence" value="ECO:0007669"/>
    <property type="project" value="TreeGrafter"/>
</dbReference>
<dbReference type="Gene3D" id="2.40.50.100">
    <property type="match status" value="1"/>
</dbReference>